<organism evidence="3 4">
    <name type="scientific">Halpernia humi</name>
    <dbReference type="NCBI Taxonomy" id="493375"/>
    <lineage>
        <taxon>Bacteria</taxon>
        <taxon>Pseudomonadati</taxon>
        <taxon>Bacteroidota</taxon>
        <taxon>Flavobacteriia</taxon>
        <taxon>Flavobacteriales</taxon>
        <taxon>Weeksellaceae</taxon>
        <taxon>Chryseobacterium group</taxon>
        <taxon>Halpernia</taxon>
    </lineage>
</organism>
<dbReference type="RefSeq" id="WP_103913352.1">
    <property type="nucleotide sequence ID" value="NZ_FNUS01000002.1"/>
</dbReference>
<evidence type="ECO:0000313" key="4">
    <source>
        <dbReference type="Proteomes" id="UP000236738"/>
    </source>
</evidence>
<gene>
    <name evidence="3" type="ORF">SAMN05421847_1380</name>
</gene>
<dbReference type="InterPro" id="IPR021782">
    <property type="entry name" value="DUF3347"/>
</dbReference>
<dbReference type="Proteomes" id="UP000236738">
    <property type="component" value="Unassembled WGS sequence"/>
</dbReference>
<dbReference type="EMBL" id="FNUS01000002">
    <property type="protein sequence ID" value="SEG04544.1"/>
    <property type="molecule type" value="Genomic_DNA"/>
</dbReference>
<proteinExistence type="predicted"/>
<accession>A0A1H5WYF1</accession>
<evidence type="ECO:0000313" key="3">
    <source>
        <dbReference type="EMBL" id="SEG04544.1"/>
    </source>
</evidence>
<reference evidence="4" key="1">
    <citation type="submission" date="2016-10" db="EMBL/GenBank/DDBJ databases">
        <authorList>
            <person name="Varghese N."/>
            <person name="Submissions S."/>
        </authorList>
    </citation>
    <scope>NUCLEOTIDE SEQUENCE [LARGE SCALE GENOMIC DNA]</scope>
    <source>
        <strain evidence="4">DSM 21580</strain>
    </source>
</reference>
<feature type="signal peptide" evidence="1">
    <location>
        <begin position="1"/>
        <end position="21"/>
    </location>
</feature>
<evidence type="ECO:0000256" key="1">
    <source>
        <dbReference type="SAM" id="SignalP"/>
    </source>
</evidence>
<protein>
    <recommendedName>
        <fullName evidence="2">DUF3347 domain-containing protein</fullName>
    </recommendedName>
</protein>
<feature type="domain" description="DUF3347" evidence="2">
    <location>
        <begin position="66"/>
        <end position="156"/>
    </location>
</feature>
<name>A0A1H5WYF1_9FLAO</name>
<dbReference type="Pfam" id="PF11827">
    <property type="entry name" value="DUF3347"/>
    <property type="match status" value="1"/>
</dbReference>
<dbReference type="OrthoDB" id="5513217at2"/>
<sequence>MKNLKISIAAVMIFAVSFANAQQKNKMDMKMDHCKMDMKMDHGKMNMKMDNGKMMSMKSDAKAEAILSDYFTLKDALVGDDSKKAGAAGAKLAVSLKAFSAAKYSAADKKELADIIDDATEHAEHISKSAIDHQREHFKTLSKDISDLVAITGTKTKMYEQFCPMYQKGSTWLSKSNEVKNPFYGSKMLTCGKVQRTIQ</sequence>
<dbReference type="AlphaFoldDB" id="A0A1H5WYF1"/>
<feature type="chain" id="PRO_5009288864" description="DUF3347 domain-containing protein" evidence="1">
    <location>
        <begin position="22"/>
        <end position="199"/>
    </location>
</feature>
<keyword evidence="1" id="KW-0732">Signal</keyword>
<evidence type="ECO:0000259" key="2">
    <source>
        <dbReference type="Pfam" id="PF11827"/>
    </source>
</evidence>
<keyword evidence="4" id="KW-1185">Reference proteome</keyword>